<evidence type="ECO:0000259" key="8">
    <source>
        <dbReference type="PROSITE" id="PS50850"/>
    </source>
</evidence>
<dbReference type="InterPro" id="IPR005829">
    <property type="entry name" value="Sugar_transporter_CS"/>
</dbReference>
<evidence type="ECO:0000256" key="5">
    <source>
        <dbReference type="ARBA" id="ARBA00022989"/>
    </source>
</evidence>
<keyword evidence="2" id="KW-0813">Transport</keyword>
<dbReference type="SUPFAM" id="SSF103473">
    <property type="entry name" value="MFS general substrate transporter"/>
    <property type="match status" value="1"/>
</dbReference>
<protein>
    <submittedName>
        <fullName evidence="9">Inner membrane transport protein YajR</fullName>
    </submittedName>
</protein>
<dbReference type="PANTHER" id="PTHR23517">
    <property type="entry name" value="RESISTANCE PROTEIN MDTM, PUTATIVE-RELATED-RELATED"/>
    <property type="match status" value="1"/>
</dbReference>
<feature type="transmembrane region" description="Helical" evidence="7">
    <location>
        <begin position="168"/>
        <end position="188"/>
    </location>
</feature>
<reference evidence="9 10" key="1">
    <citation type="submission" date="2016-01" db="EMBL/GenBank/DDBJ databases">
        <title>Genome sequence of the acidophilic iron oxidising Ferrovum strain Z-31.</title>
        <authorList>
            <person name="Poehlein A."/>
            <person name="Ullrich S.R."/>
            <person name="Schloemann M."/>
            <person name="Muehling M."/>
            <person name="Daniel R."/>
        </authorList>
    </citation>
    <scope>NUCLEOTIDE SEQUENCE [LARGE SCALE GENOMIC DNA]</scope>
    <source>
        <strain evidence="9 10">Z-31</strain>
    </source>
</reference>
<proteinExistence type="predicted"/>
<feature type="transmembrane region" description="Helical" evidence="7">
    <location>
        <begin position="216"/>
        <end position="237"/>
    </location>
</feature>
<dbReference type="InterPro" id="IPR011701">
    <property type="entry name" value="MFS"/>
</dbReference>
<feature type="domain" description="Major facilitator superfamily (MFS) profile" evidence="8">
    <location>
        <begin position="14"/>
        <end position="389"/>
    </location>
</feature>
<gene>
    <name evidence="9" type="primary">yajR</name>
    <name evidence="9" type="ORF">FEMY_03520</name>
</gene>
<evidence type="ECO:0000313" key="9">
    <source>
        <dbReference type="EMBL" id="KXW59126.1"/>
    </source>
</evidence>
<dbReference type="InterPro" id="IPR036259">
    <property type="entry name" value="MFS_trans_sf"/>
</dbReference>
<evidence type="ECO:0000256" key="3">
    <source>
        <dbReference type="ARBA" id="ARBA00022475"/>
    </source>
</evidence>
<comment type="caution">
    <text evidence="9">The sequence shown here is derived from an EMBL/GenBank/DDBJ whole genome shotgun (WGS) entry which is preliminary data.</text>
</comment>
<organism evidence="9 10">
    <name type="scientific">Ferrovum myxofaciens</name>
    <dbReference type="NCBI Taxonomy" id="416213"/>
    <lineage>
        <taxon>Bacteria</taxon>
        <taxon>Pseudomonadati</taxon>
        <taxon>Pseudomonadota</taxon>
        <taxon>Betaproteobacteria</taxon>
        <taxon>Ferrovales</taxon>
        <taxon>Ferrovaceae</taxon>
        <taxon>Ferrovum</taxon>
    </lineage>
</organism>
<dbReference type="Proteomes" id="UP000075653">
    <property type="component" value="Unassembled WGS sequence"/>
</dbReference>
<dbReference type="STRING" id="1789004.FEMY_03520"/>
<keyword evidence="10" id="KW-1185">Reference proteome</keyword>
<evidence type="ECO:0000256" key="1">
    <source>
        <dbReference type="ARBA" id="ARBA00004651"/>
    </source>
</evidence>
<evidence type="ECO:0000256" key="6">
    <source>
        <dbReference type="ARBA" id="ARBA00023136"/>
    </source>
</evidence>
<dbReference type="EMBL" id="LRRD01000005">
    <property type="protein sequence ID" value="KXW59126.1"/>
    <property type="molecule type" value="Genomic_DNA"/>
</dbReference>
<evidence type="ECO:0000256" key="4">
    <source>
        <dbReference type="ARBA" id="ARBA00022692"/>
    </source>
</evidence>
<dbReference type="Pfam" id="PF07690">
    <property type="entry name" value="MFS_1"/>
    <property type="match status" value="1"/>
</dbReference>
<feature type="transmembrane region" description="Helical" evidence="7">
    <location>
        <begin position="302"/>
        <end position="326"/>
    </location>
</feature>
<dbReference type="PANTHER" id="PTHR23517:SF2">
    <property type="entry name" value="MULTIDRUG RESISTANCE PROTEIN MDTH"/>
    <property type="match status" value="1"/>
</dbReference>
<keyword evidence="3" id="KW-1003">Cell membrane</keyword>
<feature type="transmembrane region" description="Helical" evidence="7">
    <location>
        <begin position="138"/>
        <end position="156"/>
    </location>
</feature>
<dbReference type="AlphaFoldDB" id="A0A149W0Z4"/>
<keyword evidence="6 7" id="KW-0472">Membrane</keyword>
<feature type="transmembrane region" description="Helical" evidence="7">
    <location>
        <begin position="276"/>
        <end position="295"/>
    </location>
</feature>
<accession>A0A149W0Z4</accession>
<dbReference type="GO" id="GO:0022857">
    <property type="term" value="F:transmembrane transporter activity"/>
    <property type="evidence" value="ECO:0007669"/>
    <property type="project" value="InterPro"/>
</dbReference>
<dbReference type="GO" id="GO:0005886">
    <property type="term" value="C:plasma membrane"/>
    <property type="evidence" value="ECO:0007669"/>
    <property type="project" value="UniProtKB-SubCell"/>
</dbReference>
<comment type="subcellular location">
    <subcellularLocation>
        <location evidence="1">Cell membrane</location>
        <topology evidence="1">Multi-pass membrane protein</topology>
    </subcellularLocation>
</comment>
<dbReference type="PROSITE" id="PS00216">
    <property type="entry name" value="SUGAR_TRANSPORT_1"/>
    <property type="match status" value="1"/>
</dbReference>
<dbReference type="Gene3D" id="1.20.1250.20">
    <property type="entry name" value="MFS general substrate transporter like domains"/>
    <property type="match status" value="1"/>
</dbReference>
<dbReference type="InterPro" id="IPR020846">
    <property type="entry name" value="MFS_dom"/>
</dbReference>
<dbReference type="InterPro" id="IPR050171">
    <property type="entry name" value="MFS_Transporters"/>
</dbReference>
<sequence>MRKKSSMTPMERRASLSLASIYGLRMLGMFIILPVFALYAVQLPGGANKTLVGLALGIYGLTQAVLQIPLGWLSDRIGRKPVIMGGLLVFALGSFVAASAHTLEGITVGRAIQGAGAIAAALIALTADLTSPENRTTAMAMIGVTIGLAFTASMALSPMLYPLIGVPGLFVLTGVLALTAIAVTRWIVPNPPNLVAMDRVSFGAVLSNVELLRLNLGIFVLHASLMATFMVVPAALVKGGLAQADHWKFYMPVMIASFILMVPPVAFAHGKWRKQVFLGGVVVVLLSHFLMHFALGQVWGTAIALTVFFTGFNVLEASLPSLVTLVAPPNAKGTATGVYSTIQFLGTFSGATLAGMLTQHFGSEVVPFFTAGLTFLWLVVAWPMNVNKPVVP</sequence>
<dbReference type="CDD" id="cd17472">
    <property type="entry name" value="MFS_YajR_like"/>
    <property type="match status" value="1"/>
</dbReference>
<evidence type="ECO:0000256" key="7">
    <source>
        <dbReference type="SAM" id="Phobius"/>
    </source>
</evidence>
<dbReference type="PATRIC" id="fig|1789004.3.peg.350"/>
<feature type="transmembrane region" description="Helical" evidence="7">
    <location>
        <begin position="338"/>
        <end position="358"/>
    </location>
</feature>
<keyword evidence="5 7" id="KW-1133">Transmembrane helix</keyword>
<evidence type="ECO:0000256" key="2">
    <source>
        <dbReference type="ARBA" id="ARBA00022448"/>
    </source>
</evidence>
<feature type="transmembrane region" description="Helical" evidence="7">
    <location>
        <begin position="249"/>
        <end position="270"/>
    </location>
</feature>
<keyword evidence="4 7" id="KW-0812">Transmembrane</keyword>
<feature type="transmembrane region" description="Helical" evidence="7">
    <location>
        <begin position="51"/>
        <end position="70"/>
    </location>
</feature>
<name>A0A149W0Z4_9PROT</name>
<dbReference type="PROSITE" id="PS50850">
    <property type="entry name" value="MFS"/>
    <property type="match status" value="1"/>
</dbReference>
<feature type="transmembrane region" description="Helical" evidence="7">
    <location>
        <begin position="82"/>
        <end position="100"/>
    </location>
</feature>
<feature type="transmembrane region" description="Helical" evidence="7">
    <location>
        <begin position="365"/>
        <end position="384"/>
    </location>
</feature>
<feature type="transmembrane region" description="Helical" evidence="7">
    <location>
        <begin position="21"/>
        <end position="39"/>
    </location>
</feature>
<evidence type="ECO:0000313" key="10">
    <source>
        <dbReference type="Proteomes" id="UP000075653"/>
    </source>
</evidence>